<dbReference type="Proteomes" id="UP000078046">
    <property type="component" value="Unassembled WGS sequence"/>
</dbReference>
<name>A0A177B9X4_9BILA</name>
<dbReference type="OrthoDB" id="3649325at2759"/>
<keyword evidence="1" id="KW-0444">Lipid biosynthesis</keyword>
<dbReference type="EMBL" id="LWCA01000079">
    <property type="protein sequence ID" value="OAF71107.1"/>
    <property type="molecule type" value="Genomic_DNA"/>
</dbReference>
<keyword evidence="1" id="KW-0443">Lipid metabolism</keyword>
<evidence type="ECO:0000256" key="2">
    <source>
        <dbReference type="ARBA" id="ARBA00023264"/>
    </source>
</evidence>
<dbReference type="GO" id="GO:0004103">
    <property type="term" value="F:choline kinase activity"/>
    <property type="evidence" value="ECO:0007669"/>
    <property type="project" value="TreeGrafter"/>
</dbReference>
<dbReference type="PANTHER" id="PTHR22603:SF93">
    <property type="entry name" value="RE24176P"/>
    <property type="match status" value="1"/>
</dbReference>
<proteinExistence type="inferred from homology"/>
<evidence type="ECO:0000256" key="1">
    <source>
        <dbReference type="ARBA" id="ARBA00023209"/>
    </source>
</evidence>
<dbReference type="SUPFAM" id="SSF56112">
    <property type="entry name" value="Protein kinase-like (PK-like)"/>
    <property type="match status" value="1"/>
</dbReference>
<evidence type="ECO:0000256" key="3">
    <source>
        <dbReference type="ARBA" id="ARBA00038211"/>
    </source>
</evidence>
<evidence type="ECO:0000313" key="4">
    <source>
        <dbReference type="EMBL" id="OAF71107.1"/>
    </source>
</evidence>
<organism evidence="4 5">
    <name type="scientific">Intoshia linei</name>
    <dbReference type="NCBI Taxonomy" id="1819745"/>
    <lineage>
        <taxon>Eukaryota</taxon>
        <taxon>Metazoa</taxon>
        <taxon>Spiralia</taxon>
        <taxon>Lophotrochozoa</taxon>
        <taxon>Mesozoa</taxon>
        <taxon>Orthonectida</taxon>
        <taxon>Rhopaluridae</taxon>
        <taxon>Intoshia</taxon>
    </lineage>
</organism>
<dbReference type="Gene3D" id="3.30.200.20">
    <property type="entry name" value="Phosphorylase Kinase, domain 1"/>
    <property type="match status" value="2"/>
</dbReference>
<keyword evidence="5" id="KW-1185">Reference proteome</keyword>
<evidence type="ECO:0008006" key="6">
    <source>
        <dbReference type="Google" id="ProtNLM"/>
    </source>
</evidence>
<reference evidence="4 5" key="1">
    <citation type="submission" date="2016-04" db="EMBL/GenBank/DDBJ databases">
        <title>The genome of Intoshia linei affirms orthonectids as highly simplified spiralians.</title>
        <authorList>
            <person name="Mikhailov K.V."/>
            <person name="Slusarev G.S."/>
            <person name="Nikitin M.A."/>
            <person name="Logacheva M.D."/>
            <person name="Penin A."/>
            <person name="Aleoshin V."/>
            <person name="Panchin Y.V."/>
        </authorList>
    </citation>
    <scope>NUCLEOTIDE SEQUENCE [LARGE SCALE GENOMIC DNA]</scope>
    <source>
        <strain evidence="4">Intl2013</strain>
        <tissue evidence="4">Whole animal</tissue>
    </source>
</reference>
<dbReference type="AlphaFoldDB" id="A0A177B9X4"/>
<protein>
    <recommendedName>
        <fullName evidence="6">Choline/ethanolamine kinase</fullName>
    </recommendedName>
</protein>
<dbReference type="GO" id="GO:0004305">
    <property type="term" value="F:ethanolamine kinase activity"/>
    <property type="evidence" value="ECO:0007669"/>
    <property type="project" value="TreeGrafter"/>
</dbReference>
<sequence length="425" mass="49683">MSLMSNRIECRDSKVLQKCRSLCSSYLAGSWKKYKEFINVCIITGGMSNLLYYCELPDAVAFDETKVLFHSKFGDTANLYLNPNDYKENWDKKIYISIESTEEQRCLVRLYGQILSKNDIFNGTVIFTILSELKQGPRLLGVFDGGRIEEYIPAPHLAVSELYDAKISRKIANLIGTLHQLYMPLRKDSNWLEFKMISMSSKIKDFIKNKDIVGIEKFADFDYDFHIDFMVEMIIKTNSPVVFSHNDLQEGNILGLIDKDAIIGQLLPIDFEYSSYNYRGFDIANHFCEWMYDYNVDTDPYFKKCRDFPNSTEIANFLQSYQNTMSNNVLQDKMSNYANVMAVDTCIRPNNFIYTSFDEYIQNESTQKFFDQLVNEIPIFTMCSHLFWFLWSVIQIKISKVTFNYEAYAICRLESYKTMFAKKHP</sequence>
<dbReference type="PANTHER" id="PTHR22603">
    <property type="entry name" value="CHOLINE/ETHANOALAMINE KINASE"/>
    <property type="match status" value="1"/>
</dbReference>
<comment type="similarity">
    <text evidence="3">Belongs to the choline/ethanolamine kinase family.</text>
</comment>
<dbReference type="GO" id="GO:0005737">
    <property type="term" value="C:cytoplasm"/>
    <property type="evidence" value="ECO:0007669"/>
    <property type="project" value="TreeGrafter"/>
</dbReference>
<keyword evidence="2" id="KW-1208">Phospholipid metabolism</keyword>
<dbReference type="Gene3D" id="3.90.1200.10">
    <property type="match status" value="1"/>
</dbReference>
<dbReference type="Pfam" id="PF01633">
    <property type="entry name" value="Choline_kinase"/>
    <property type="match status" value="1"/>
</dbReference>
<keyword evidence="1" id="KW-0594">Phospholipid biosynthesis</keyword>
<dbReference type="GO" id="GO:0006646">
    <property type="term" value="P:phosphatidylethanolamine biosynthetic process"/>
    <property type="evidence" value="ECO:0007669"/>
    <property type="project" value="TreeGrafter"/>
</dbReference>
<gene>
    <name evidence="4" type="ORF">A3Q56_01142</name>
</gene>
<dbReference type="InterPro" id="IPR011009">
    <property type="entry name" value="Kinase-like_dom_sf"/>
</dbReference>
<comment type="caution">
    <text evidence="4">The sequence shown here is derived from an EMBL/GenBank/DDBJ whole genome shotgun (WGS) entry which is preliminary data.</text>
</comment>
<evidence type="ECO:0000313" key="5">
    <source>
        <dbReference type="Proteomes" id="UP000078046"/>
    </source>
</evidence>
<accession>A0A177B9X4</accession>